<dbReference type="InterPro" id="IPR050496">
    <property type="entry name" value="SNF2_RAD54_helicase_repair"/>
</dbReference>
<dbReference type="CDD" id="cd18793">
    <property type="entry name" value="SF2_C_SNF"/>
    <property type="match status" value="1"/>
</dbReference>
<evidence type="ECO:0000256" key="7">
    <source>
        <dbReference type="ARBA" id="ARBA00024776"/>
    </source>
</evidence>
<keyword evidence="5" id="KW-0378">Hydrolase</keyword>
<reference evidence="12 13" key="1">
    <citation type="journal article" date="2017" name="Curr. Biol.">
        <title>Genome architecture and evolution of a unichromosomal asexual nematode.</title>
        <authorList>
            <person name="Fradin H."/>
            <person name="Zegar C."/>
            <person name="Gutwein M."/>
            <person name="Lucas J."/>
            <person name="Kovtun M."/>
            <person name="Corcoran D."/>
            <person name="Baugh L.R."/>
            <person name="Kiontke K."/>
            <person name="Gunsalus K."/>
            <person name="Fitch D.H."/>
            <person name="Piano F."/>
        </authorList>
    </citation>
    <scope>NUCLEOTIDE SEQUENCE [LARGE SCALE GENOMIC DNA]</scope>
    <source>
        <strain evidence="12">PF1309</strain>
    </source>
</reference>
<dbReference type="GO" id="GO:0016787">
    <property type="term" value="F:hydrolase activity"/>
    <property type="evidence" value="ECO:0007669"/>
    <property type="project" value="UniProtKB-KW"/>
</dbReference>
<dbReference type="SMART" id="SM00487">
    <property type="entry name" value="DEXDc"/>
    <property type="match status" value="1"/>
</dbReference>
<dbReference type="Gene3D" id="1.20.120.850">
    <property type="entry name" value="SWI2/SNF2 ATPases, N-terminal domain"/>
    <property type="match status" value="1"/>
</dbReference>
<evidence type="ECO:0000256" key="6">
    <source>
        <dbReference type="ARBA" id="ARBA00023306"/>
    </source>
</evidence>
<dbReference type="InterPro" id="IPR001650">
    <property type="entry name" value="Helicase_C-like"/>
</dbReference>
<evidence type="ECO:0000256" key="3">
    <source>
        <dbReference type="ARBA" id="ARBA00022618"/>
    </source>
</evidence>
<feature type="region of interest" description="Disordered" evidence="9">
    <location>
        <begin position="1"/>
        <end position="26"/>
    </location>
</feature>
<feature type="region of interest" description="Disordered" evidence="9">
    <location>
        <begin position="753"/>
        <end position="774"/>
    </location>
</feature>
<proteinExistence type="predicted"/>
<dbReference type="Proteomes" id="UP000218231">
    <property type="component" value="Unassembled WGS sequence"/>
</dbReference>
<feature type="domain" description="Helicase ATP-binding" evidence="10">
    <location>
        <begin position="229"/>
        <end position="394"/>
    </location>
</feature>
<dbReference type="OrthoDB" id="448448at2759"/>
<evidence type="ECO:0000259" key="11">
    <source>
        <dbReference type="PROSITE" id="PS51194"/>
    </source>
</evidence>
<dbReference type="InterPro" id="IPR014001">
    <property type="entry name" value="Helicase_ATP-bd"/>
</dbReference>
<evidence type="ECO:0000256" key="4">
    <source>
        <dbReference type="ARBA" id="ARBA00022776"/>
    </source>
</evidence>
<keyword evidence="6" id="KW-0131">Cell cycle</keyword>
<dbReference type="InterPro" id="IPR027417">
    <property type="entry name" value="P-loop_NTPase"/>
</dbReference>
<dbReference type="GO" id="GO:0015616">
    <property type="term" value="F:DNA translocase activity"/>
    <property type="evidence" value="ECO:0007669"/>
    <property type="project" value="TreeGrafter"/>
</dbReference>
<dbReference type="GO" id="GO:0005524">
    <property type="term" value="F:ATP binding"/>
    <property type="evidence" value="ECO:0007669"/>
    <property type="project" value="InterPro"/>
</dbReference>
<evidence type="ECO:0000256" key="8">
    <source>
        <dbReference type="ARBA" id="ARBA00029956"/>
    </source>
</evidence>
<feature type="region of interest" description="Disordered" evidence="9">
    <location>
        <begin position="113"/>
        <end position="136"/>
    </location>
</feature>
<dbReference type="SMART" id="SM00490">
    <property type="entry name" value="HELICc"/>
    <property type="match status" value="1"/>
</dbReference>
<dbReference type="PROSITE" id="PS51192">
    <property type="entry name" value="HELICASE_ATP_BIND_1"/>
    <property type="match status" value="1"/>
</dbReference>
<name>A0A2A2M0S1_9BILA</name>
<evidence type="ECO:0000256" key="1">
    <source>
        <dbReference type="ARBA" id="ARBA00011467"/>
    </source>
</evidence>
<protein>
    <recommendedName>
        <fullName evidence="2">DNA repair and recombination protein RAD54-like</fullName>
    </recommendedName>
    <alternativeName>
        <fullName evidence="8">Protein okra</fullName>
    </alternativeName>
</protein>
<keyword evidence="4" id="KW-0498">Mitosis</keyword>
<keyword evidence="3" id="KW-0132">Cell division</keyword>
<dbReference type="EMBL" id="LIAE01006271">
    <property type="protein sequence ID" value="PAV92066.1"/>
    <property type="molecule type" value="Genomic_DNA"/>
</dbReference>
<keyword evidence="13" id="KW-1185">Reference proteome</keyword>
<comment type="subunit">
    <text evidence="1">Interacts (via N-terminus) with spn-A/Rad51.</text>
</comment>
<dbReference type="PROSITE" id="PS51194">
    <property type="entry name" value="HELICASE_CTER"/>
    <property type="match status" value="1"/>
</dbReference>
<dbReference type="GO" id="GO:0005634">
    <property type="term" value="C:nucleus"/>
    <property type="evidence" value="ECO:0007669"/>
    <property type="project" value="TreeGrafter"/>
</dbReference>
<comment type="function">
    <text evidence="7">Involved in mitotic DNA repair and meiotic recombination. Functions in the recombinational DNA repair pathway. Essential for interhomolog gene conversion (GC), but may have a less important role in intersister GC than spn-A/Rad51. In the presence of DNA, spn-A/Rad51 enhances the ATPase activity of okr/Rad54.</text>
</comment>
<dbReference type="AlphaFoldDB" id="A0A2A2M0S1"/>
<dbReference type="Pfam" id="PF00271">
    <property type="entry name" value="Helicase_C"/>
    <property type="match status" value="1"/>
</dbReference>
<dbReference type="STRING" id="2018661.A0A2A2M0S1"/>
<dbReference type="Gene3D" id="3.40.50.10810">
    <property type="entry name" value="Tandem AAA-ATPase domain"/>
    <property type="match status" value="1"/>
</dbReference>
<evidence type="ECO:0000259" key="10">
    <source>
        <dbReference type="PROSITE" id="PS51192"/>
    </source>
</evidence>
<dbReference type="PANTHER" id="PTHR45629">
    <property type="entry name" value="SNF2/RAD54 FAMILY MEMBER"/>
    <property type="match status" value="1"/>
</dbReference>
<dbReference type="Pfam" id="PF00176">
    <property type="entry name" value="SNF2-rel_dom"/>
    <property type="match status" value="1"/>
</dbReference>
<dbReference type="GO" id="GO:0007131">
    <property type="term" value="P:reciprocal meiotic recombination"/>
    <property type="evidence" value="ECO:0007669"/>
    <property type="project" value="TreeGrafter"/>
</dbReference>
<dbReference type="InterPro" id="IPR038718">
    <property type="entry name" value="SNF2-like_sf"/>
</dbReference>
<accession>A0A2A2M0S1</accession>
<gene>
    <name evidence="12" type="ORF">WR25_17779</name>
</gene>
<feature type="domain" description="Helicase C-terminal" evidence="11">
    <location>
        <begin position="520"/>
        <end position="681"/>
    </location>
</feature>
<dbReference type="Gene3D" id="3.40.50.300">
    <property type="entry name" value="P-loop containing nucleotide triphosphate hydrolases"/>
    <property type="match status" value="1"/>
</dbReference>
<evidence type="ECO:0000313" key="12">
    <source>
        <dbReference type="EMBL" id="PAV92066.1"/>
    </source>
</evidence>
<evidence type="ECO:0000256" key="5">
    <source>
        <dbReference type="ARBA" id="ARBA00022801"/>
    </source>
</evidence>
<evidence type="ECO:0000256" key="2">
    <source>
        <dbReference type="ARBA" id="ARBA00015341"/>
    </source>
</evidence>
<organism evidence="12 13">
    <name type="scientific">Diploscapter pachys</name>
    <dbReference type="NCBI Taxonomy" id="2018661"/>
    <lineage>
        <taxon>Eukaryota</taxon>
        <taxon>Metazoa</taxon>
        <taxon>Ecdysozoa</taxon>
        <taxon>Nematoda</taxon>
        <taxon>Chromadorea</taxon>
        <taxon>Rhabditida</taxon>
        <taxon>Rhabditina</taxon>
        <taxon>Rhabditomorpha</taxon>
        <taxon>Rhabditoidea</taxon>
        <taxon>Rhabditidae</taxon>
        <taxon>Diploscapter</taxon>
    </lineage>
</organism>
<dbReference type="GO" id="GO:0051301">
    <property type="term" value="P:cell division"/>
    <property type="evidence" value="ECO:0007669"/>
    <property type="project" value="UniProtKB-KW"/>
</dbReference>
<evidence type="ECO:0000313" key="13">
    <source>
        <dbReference type="Proteomes" id="UP000218231"/>
    </source>
</evidence>
<evidence type="ECO:0000256" key="9">
    <source>
        <dbReference type="SAM" id="MobiDB-lite"/>
    </source>
</evidence>
<comment type="caution">
    <text evidence="12">The sequence shown here is derived from an EMBL/GenBank/DDBJ whole genome shotgun (WGS) entry which is preliminary data.</text>
</comment>
<dbReference type="GO" id="GO:0000724">
    <property type="term" value="P:double-strand break repair via homologous recombination"/>
    <property type="evidence" value="ECO:0007669"/>
    <property type="project" value="TreeGrafter"/>
</dbReference>
<dbReference type="InterPro" id="IPR049730">
    <property type="entry name" value="SNF2/RAD54-like_C"/>
</dbReference>
<dbReference type="SUPFAM" id="SSF52540">
    <property type="entry name" value="P-loop containing nucleoside triphosphate hydrolases"/>
    <property type="match status" value="2"/>
</dbReference>
<dbReference type="InterPro" id="IPR000330">
    <property type="entry name" value="SNF2_N"/>
</dbReference>
<dbReference type="PANTHER" id="PTHR45629:SF7">
    <property type="entry name" value="DNA EXCISION REPAIR PROTEIN ERCC-6-RELATED"/>
    <property type="match status" value="1"/>
</dbReference>
<sequence length="834" mass="94131">MFRTGLSKGKPKNESGTPKGYLDTSHNQTGKELAKFTVMYAKASTKKHKTWEGDGILICYADYAVMKSEDEKEVLGRTSGLKNLADLDSGKVIVMGGYEVQIQDRLLFSNDIKSSHSEESSSSSPEDNQPDSRKRVSQMLYQRAALMPKFATKVLSNQLGPPSKKPFMGNAIMTSSSRGTFNSPLAVDKKEKSHPPFVIDDSEDPKPTVDSCIAAHLRPHQKEGITFIYKSLRDHGGCILADEMGLGKSIQTIAAIWAMMRKNSIRINLKCLLVVPSSLVNNWKAEFKKWFGTLRKPVIAVQKNSDIRSYAASHSYNPFLLISYDLALRHAEHLKLLKFDVLVCDEGHKLKNINGKIRTALYSLEIPRRLILTGTPTQNDLDEFFSLLDFICPGKFGNRIEFREMCTEKNDEFTALRDKCLLRRLSSKLQAHLPNKHEYVFFCKPSEIQKKVLQTICDQMTGEPLVLIDYIRKLVNHPKLLHQKLLEDQGKEARISARPLLYTFPKNYKESVSDSGKLSTLCEMLACFHEYKERCVIASSYAKTLDMIEKLCSAMNFCVFRLDGDTPVHVRQKIVDQFNTASDPNSVFLLSKKAGGAGLNLVGASRFVLFDSEWNPAIDLQAMARIWRDGQKLECHIYRMATAGTIDEKMIQRQIQKGELGHFVEQIENSSNVKFRDEDLADIFTFHDSPCNTHDMIECKCGGTGNLPGEEEEIENSDEGVANDENAMVNTEDDALDDFEDYIITINKKEDKETIEETEMEKEEENGGAEVENAEDAEQLAINGSSLNSLFRWRHYSPRHESQWEEFKETAGLGAIDLSDVSFVFKISVKTSES</sequence>